<evidence type="ECO:0000313" key="4">
    <source>
        <dbReference type="Proteomes" id="UP001153404"/>
    </source>
</evidence>
<dbReference type="InterPro" id="IPR036291">
    <property type="entry name" value="NAD(P)-bd_dom_sf"/>
</dbReference>
<dbReference type="Gene3D" id="3.40.50.720">
    <property type="entry name" value="NAD(P)-binding Rossmann-like Domain"/>
    <property type="match status" value="1"/>
</dbReference>
<evidence type="ECO:0000313" key="3">
    <source>
        <dbReference type="EMBL" id="MDG0813608.1"/>
    </source>
</evidence>
<dbReference type="SUPFAM" id="SSF51735">
    <property type="entry name" value="NAD(P)-binding Rossmann-fold domains"/>
    <property type="match status" value="1"/>
</dbReference>
<dbReference type="Proteomes" id="UP001153404">
    <property type="component" value="Unassembled WGS sequence"/>
</dbReference>
<dbReference type="AlphaFoldDB" id="A0A9X4KZV2"/>
<protein>
    <submittedName>
        <fullName evidence="3">Gfo/Idh/MocA family oxidoreductase</fullName>
    </submittedName>
</protein>
<feature type="domain" description="GFO/IDH/MocA-like oxidoreductase" evidence="2">
    <location>
        <begin position="131"/>
        <end position="251"/>
    </location>
</feature>
<feature type="domain" description="Gfo/Idh/MocA-like oxidoreductase N-terminal" evidence="1">
    <location>
        <begin position="3"/>
        <end position="121"/>
    </location>
</feature>
<evidence type="ECO:0000259" key="2">
    <source>
        <dbReference type="Pfam" id="PF22725"/>
    </source>
</evidence>
<keyword evidence="4" id="KW-1185">Reference proteome</keyword>
<evidence type="ECO:0000259" key="1">
    <source>
        <dbReference type="Pfam" id="PF01408"/>
    </source>
</evidence>
<dbReference type="InterPro" id="IPR051450">
    <property type="entry name" value="Gfo/Idh/MocA_Oxidoreductases"/>
</dbReference>
<dbReference type="InterPro" id="IPR000683">
    <property type="entry name" value="Gfo/Idh/MocA-like_OxRdtase_N"/>
</dbReference>
<reference evidence="3" key="1">
    <citation type="submission" date="2022-10" db="EMBL/GenBank/DDBJ databases">
        <title>Comparative genomic analysis of Cohnella hashimotonis sp. nov., isolated from the International Space Station.</title>
        <authorList>
            <person name="Simpson A."/>
            <person name="Venkateswaran K."/>
        </authorList>
    </citation>
    <scope>NUCLEOTIDE SEQUENCE</scope>
    <source>
        <strain evidence="3">DSM 28161</strain>
    </source>
</reference>
<organism evidence="3 4">
    <name type="scientific">Cohnella rhizosphaerae</name>
    <dbReference type="NCBI Taxonomy" id="1457232"/>
    <lineage>
        <taxon>Bacteria</taxon>
        <taxon>Bacillati</taxon>
        <taxon>Bacillota</taxon>
        <taxon>Bacilli</taxon>
        <taxon>Bacillales</taxon>
        <taxon>Paenibacillaceae</taxon>
        <taxon>Cohnella</taxon>
    </lineage>
</organism>
<gene>
    <name evidence="3" type="ORF">OMP40_33175</name>
</gene>
<dbReference type="Pfam" id="PF22725">
    <property type="entry name" value="GFO_IDH_MocA_C3"/>
    <property type="match status" value="1"/>
</dbReference>
<dbReference type="SUPFAM" id="SSF55347">
    <property type="entry name" value="Glyceraldehyde-3-phosphate dehydrogenase-like, C-terminal domain"/>
    <property type="match status" value="1"/>
</dbReference>
<dbReference type="PANTHER" id="PTHR43377:SF1">
    <property type="entry name" value="BILIVERDIN REDUCTASE A"/>
    <property type="match status" value="1"/>
</dbReference>
<proteinExistence type="predicted"/>
<dbReference type="InterPro" id="IPR055170">
    <property type="entry name" value="GFO_IDH_MocA-like_dom"/>
</dbReference>
<dbReference type="PANTHER" id="PTHR43377">
    <property type="entry name" value="BILIVERDIN REDUCTASE A"/>
    <property type="match status" value="1"/>
</dbReference>
<dbReference type="GO" id="GO:0000166">
    <property type="term" value="F:nucleotide binding"/>
    <property type="evidence" value="ECO:0007669"/>
    <property type="project" value="InterPro"/>
</dbReference>
<accession>A0A9X4KZV2</accession>
<dbReference type="Pfam" id="PF01408">
    <property type="entry name" value="GFO_IDH_MocA"/>
    <property type="match status" value="1"/>
</dbReference>
<dbReference type="Gene3D" id="3.30.360.10">
    <property type="entry name" value="Dihydrodipicolinate Reductase, domain 2"/>
    <property type="match status" value="1"/>
</dbReference>
<sequence length="327" mass="35589">MTFNAALIGAGAIGAAHLEAMAAMEGIAAVALSDVSPERGERSAQRFGVKAYADYRVMIDEVRPEIAIIALPHFLHKEASLYCLDRGCHLLIEKPMAISAVECDEILASAERNGRIVFVGHTQQFLAANLLAKQLIRSKELGKLIMINDVRHSPYFTPQRPAWFLEPAKSGGGIVANLGAHAIDKIQWLTDSRIVNVRAALSYEAEGYPDVEGSAAIFLTTSSGVPCTVNLSGYAGDTREETELVFTYGMLKIVSHRSVWLSQGGLYREATPDNSVDPFRLQFEDLLACIRDGEQPYCSGAYGRSVVRVIEAVYKSQRSGAEIAVPQ</sequence>
<comment type="caution">
    <text evidence="3">The sequence shown here is derived from an EMBL/GenBank/DDBJ whole genome shotgun (WGS) entry which is preliminary data.</text>
</comment>
<dbReference type="RefSeq" id="WP_277537661.1">
    <property type="nucleotide sequence ID" value="NZ_JAPDIA010000008.1"/>
</dbReference>
<name>A0A9X4KZV2_9BACL</name>
<dbReference type="EMBL" id="JAPDIA010000008">
    <property type="protein sequence ID" value="MDG0813608.1"/>
    <property type="molecule type" value="Genomic_DNA"/>
</dbReference>